<evidence type="ECO:0000256" key="5">
    <source>
        <dbReference type="ARBA" id="ARBA00022696"/>
    </source>
</evidence>
<keyword evidence="4 16" id="KW-0812">Transmembrane</keyword>
<evidence type="ECO:0000256" key="8">
    <source>
        <dbReference type="ARBA" id="ARBA00023040"/>
    </source>
</evidence>
<dbReference type="PROSITE" id="PS50262">
    <property type="entry name" value="G_PROTEIN_RECEP_F1_2"/>
    <property type="match status" value="1"/>
</dbReference>
<keyword evidence="19" id="KW-1185">Reference proteome</keyword>
<evidence type="ECO:0000256" key="6">
    <source>
        <dbReference type="ARBA" id="ARBA00022729"/>
    </source>
</evidence>
<protein>
    <recommendedName>
        <fullName evidence="2">Proteinase-activated receptor 1</fullName>
    </recommendedName>
    <alternativeName>
        <fullName evidence="15">Thrombin receptor</fullName>
    </alternativeName>
</protein>
<evidence type="ECO:0000256" key="13">
    <source>
        <dbReference type="ARBA" id="ARBA00023180"/>
    </source>
</evidence>
<evidence type="ECO:0000256" key="3">
    <source>
        <dbReference type="ARBA" id="ARBA00022475"/>
    </source>
</evidence>
<evidence type="ECO:0000256" key="2">
    <source>
        <dbReference type="ARBA" id="ARBA00019705"/>
    </source>
</evidence>
<dbReference type="Proteomes" id="UP000694871">
    <property type="component" value="Unplaced"/>
</dbReference>
<evidence type="ECO:0000256" key="4">
    <source>
        <dbReference type="ARBA" id="ARBA00022692"/>
    </source>
</evidence>
<dbReference type="PRINTS" id="PR01428">
    <property type="entry name" value="PROTEASEAR"/>
</dbReference>
<name>A0ABM1L784_GEKJA</name>
<dbReference type="InterPro" id="IPR017452">
    <property type="entry name" value="GPCR_Rhodpsn_7TM"/>
</dbReference>
<keyword evidence="10 17" id="KW-0472">Membrane</keyword>
<accession>A0ABM1L784</accession>
<dbReference type="PANTHER" id="PTHR24232">
    <property type="entry name" value="G-PROTEIN COUPLED RECEPTOR"/>
    <property type="match status" value="1"/>
</dbReference>
<evidence type="ECO:0000313" key="19">
    <source>
        <dbReference type="Proteomes" id="UP000694871"/>
    </source>
</evidence>
<evidence type="ECO:0000256" key="14">
    <source>
        <dbReference type="ARBA" id="ARBA00023224"/>
    </source>
</evidence>
<evidence type="ECO:0000256" key="16">
    <source>
        <dbReference type="RuleBase" id="RU000688"/>
    </source>
</evidence>
<dbReference type="PRINTS" id="PR00908">
    <property type="entry name" value="THROMBINR"/>
</dbReference>
<comment type="similarity">
    <text evidence="16">Belongs to the G-protein coupled receptor 1 family.</text>
</comment>
<dbReference type="PANTHER" id="PTHR24232:SF20">
    <property type="entry name" value="PROTEINASE-ACTIVATED RECEPTOR 1"/>
    <property type="match status" value="1"/>
</dbReference>
<feature type="transmembrane region" description="Helical" evidence="17">
    <location>
        <begin position="148"/>
        <end position="172"/>
    </location>
</feature>
<evidence type="ECO:0000256" key="12">
    <source>
        <dbReference type="ARBA" id="ARBA00023170"/>
    </source>
</evidence>
<reference evidence="20" key="1">
    <citation type="submission" date="2025-08" db="UniProtKB">
        <authorList>
            <consortium name="RefSeq"/>
        </authorList>
    </citation>
    <scope>IDENTIFICATION</scope>
</reference>
<keyword evidence="11" id="KW-1015">Disulfide bond</keyword>
<feature type="transmembrane region" description="Helical" evidence="17">
    <location>
        <begin position="193"/>
        <end position="220"/>
    </location>
</feature>
<gene>
    <name evidence="20" type="primary">LOC107123148</name>
</gene>
<evidence type="ECO:0000259" key="18">
    <source>
        <dbReference type="PROSITE" id="PS50262"/>
    </source>
</evidence>
<evidence type="ECO:0000256" key="11">
    <source>
        <dbReference type="ARBA" id="ARBA00023157"/>
    </source>
</evidence>
<evidence type="ECO:0000256" key="7">
    <source>
        <dbReference type="ARBA" id="ARBA00022989"/>
    </source>
</evidence>
<dbReference type="RefSeq" id="XP_015281821.1">
    <property type="nucleotide sequence ID" value="XM_015426335.1"/>
</dbReference>
<feature type="transmembrane region" description="Helical" evidence="17">
    <location>
        <begin position="232"/>
        <end position="255"/>
    </location>
</feature>
<dbReference type="GeneID" id="107123148"/>
<feature type="transmembrane region" description="Helical" evidence="17">
    <location>
        <begin position="56"/>
        <end position="77"/>
    </location>
</feature>
<organism evidence="19 20">
    <name type="scientific">Gekko japonicus</name>
    <name type="common">Schlegel's Japanese gecko</name>
    <dbReference type="NCBI Taxonomy" id="146911"/>
    <lineage>
        <taxon>Eukaryota</taxon>
        <taxon>Metazoa</taxon>
        <taxon>Chordata</taxon>
        <taxon>Craniata</taxon>
        <taxon>Vertebrata</taxon>
        <taxon>Euteleostomi</taxon>
        <taxon>Lepidosauria</taxon>
        <taxon>Squamata</taxon>
        <taxon>Bifurcata</taxon>
        <taxon>Gekkota</taxon>
        <taxon>Gekkonidae</taxon>
        <taxon>Gekkoninae</taxon>
        <taxon>Gekko</taxon>
    </lineage>
</organism>
<evidence type="ECO:0000313" key="20">
    <source>
        <dbReference type="RefSeq" id="XP_015281821.1"/>
    </source>
</evidence>
<dbReference type="InterPro" id="IPR000276">
    <property type="entry name" value="GPCR_Rhodpsn"/>
</dbReference>
<feature type="transmembrane region" description="Helical" evidence="17">
    <location>
        <begin position="98"/>
        <end position="118"/>
    </location>
</feature>
<evidence type="ECO:0000256" key="9">
    <source>
        <dbReference type="ARBA" id="ARBA00023084"/>
    </source>
</evidence>
<keyword evidence="5" id="KW-0356">Hemostasis</keyword>
<keyword evidence="3" id="KW-1003">Cell membrane</keyword>
<dbReference type="InterPro" id="IPR000935">
    <property type="entry name" value="Thrmbn_rcpt"/>
</dbReference>
<feature type="domain" description="G-protein coupled receptors family 1 profile" evidence="18">
    <location>
        <begin position="1"/>
        <end position="252"/>
    </location>
</feature>
<sequence>MAIFMFVVRLKLKKPAVVYMFNLASADVLFVSTLPFKISYHFSGHNWTFGPEMCRFVTATFYCNTYCSILLIMAISIDRFLAVVYPMRALSWRTVRCASVACCVIWLVAIAGVIPLLITEQTKRIPQLNITTCLDVLDVSIVMKMYQYYFPALSVSFFFIPVIISTTCYVCIIKNLSSSKITATKPGKKRQAILLSAAVLCSFIFCFGPTNVLVLVQSLFFPPDQPLKSLSYAIMLAVCMSTINCCIDPLIYYYACSACRRKVKKLLCHKEHSELGKGSQTTSSKMTTFSSGLNHLVKVCTEAETDNVVGGKCHPVATDL</sequence>
<evidence type="ECO:0000256" key="10">
    <source>
        <dbReference type="ARBA" id="ARBA00023136"/>
    </source>
</evidence>
<dbReference type="SUPFAM" id="SSF81321">
    <property type="entry name" value="Family A G protein-coupled receptor-like"/>
    <property type="match status" value="1"/>
</dbReference>
<keyword evidence="12 16" id="KW-0675">Receptor</keyword>
<keyword evidence="6" id="KW-0732">Signal</keyword>
<evidence type="ECO:0000256" key="15">
    <source>
        <dbReference type="ARBA" id="ARBA00031780"/>
    </source>
</evidence>
<dbReference type="Gene3D" id="1.20.1070.10">
    <property type="entry name" value="Rhodopsin 7-helix transmembrane proteins"/>
    <property type="match status" value="1"/>
</dbReference>
<keyword evidence="9" id="KW-0094">Blood coagulation</keyword>
<keyword evidence="7 17" id="KW-1133">Transmembrane helix</keyword>
<evidence type="ECO:0000256" key="17">
    <source>
        <dbReference type="SAM" id="Phobius"/>
    </source>
</evidence>
<feature type="transmembrane region" description="Helical" evidence="17">
    <location>
        <begin position="16"/>
        <end position="36"/>
    </location>
</feature>
<dbReference type="InterPro" id="IPR003912">
    <property type="entry name" value="Protea_act_rcpt"/>
</dbReference>
<keyword evidence="8 16" id="KW-0297">G-protein coupled receptor</keyword>
<dbReference type="PROSITE" id="PS00237">
    <property type="entry name" value="G_PROTEIN_RECEP_F1_1"/>
    <property type="match status" value="1"/>
</dbReference>
<comment type="subcellular location">
    <subcellularLocation>
        <location evidence="1">Cell membrane</location>
        <topology evidence="1">Multi-pass membrane protein</topology>
    </subcellularLocation>
</comment>
<evidence type="ECO:0000256" key="1">
    <source>
        <dbReference type="ARBA" id="ARBA00004651"/>
    </source>
</evidence>
<dbReference type="Pfam" id="PF00001">
    <property type="entry name" value="7tm_1"/>
    <property type="match status" value="1"/>
</dbReference>
<keyword evidence="14 16" id="KW-0807">Transducer</keyword>
<dbReference type="PRINTS" id="PR00237">
    <property type="entry name" value="GPCRRHODOPSN"/>
</dbReference>
<proteinExistence type="inferred from homology"/>
<keyword evidence="13" id="KW-0325">Glycoprotein</keyword>